<evidence type="ECO:0000313" key="2">
    <source>
        <dbReference type="Proteomes" id="UP000199506"/>
    </source>
</evidence>
<dbReference type="PANTHER" id="PTHR43300:SF11">
    <property type="entry name" value="ACETYLTRANSFERASE RV3034C-RELATED"/>
    <property type="match status" value="1"/>
</dbReference>
<dbReference type="Gene3D" id="2.160.10.10">
    <property type="entry name" value="Hexapeptide repeat proteins"/>
    <property type="match status" value="1"/>
</dbReference>
<dbReference type="AlphaFoldDB" id="A0A1H7MX07"/>
<dbReference type="InterPro" id="IPR050179">
    <property type="entry name" value="Trans_hexapeptide_repeat"/>
</dbReference>
<accession>A0A1H7MX07</accession>
<dbReference type="SUPFAM" id="SSF51161">
    <property type="entry name" value="Trimeric LpxA-like enzymes"/>
    <property type="match status" value="1"/>
</dbReference>
<evidence type="ECO:0000313" key="1">
    <source>
        <dbReference type="EMBL" id="SEL15886.1"/>
    </source>
</evidence>
<dbReference type="RefSeq" id="WP_091699684.1">
    <property type="nucleotide sequence ID" value="NZ_FOAK01000011.1"/>
</dbReference>
<dbReference type="EMBL" id="FOAK01000011">
    <property type="protein sequence ID" value="SEL15886.1"/>
    <property type="molecule type" value="Genomic_DNA"/>
</dbReference>
<gene>
    <name evidence="1" type="ORF">SAMN05216439_0080</name>
</gene>
<dbReference type="Proteomes" id="UP000199506">
    <property type="component" value="Unassembled WGS sequence"/>
</dbReference>
<protein>
    <submittedName>
        <fullName evidence="1">Transferase hexapeptide (Six repeat-containing protein)</fullName>
    </submittedName>
</protein>
<organism evidence="1 2">
    <name type="scientific">Methanobrevibacter gottschalkii</name>
    <dbReference type="NCBI Taxonomy" id="190974"/>
    <lineage>
        <taxon>Archaea</taxon>
        <taxon>Methanobacteriati</taxon>
        <taxon>Methanobacteriota</taxon>
        <taxon>Methanomada group</taxon>
        <taxon>Methanobacteria</taxon>
        <taxon>Methanobacteriales</taxon>
        <taxon>Methanobacteriaceae</taxon>
        <taxon>Methanobrevibacter</taxon>
    </lineage>
</organism>
<dbReference type="GO" id="GO:0016740">
    <property type="term" value="F:transferase activity"/>
    <property type="evidence" value="ECO:0007669"/>
    <property type="project" value="UniProtKB-KW"/>
</dbReference>
<keyword evidence="1" id="KW-0808">Transferase</keyword>
<dbReference type="PANTHER" id="PTHR43300">
    <property type="entry name" value="ACETYLTRANSFERASE"/>
    <property type="match status" value="1"/>
</dbReference>
<name>A0A1H7MX07_9EURY</name>
<dbReference type="STRING" id="190974.SAMN05216439_0080"/>
<sequence length="270" mass="30238">MELIKSMGDVENLKDNKIIGNPEFSNSVIIFKGKDNIVFCEGNVNLNNSNLSFEGSNSLIYLSSAQNNPYSLNLVIYNNSTFFIGRDNNIIPPIHINVQENQNVVIGGGGTISSSVKVRTSDIHAIYDNESKSRVNHAGSVFIGDHVCLGHLCYISRGVKIGSGAIVDNFSFVPHDTVVKSNSLVVGNPAHVEKDNVFFTTNYLNHYTPEDSLNSDFYKSNIFIYELTNQETLDLDKIDIILKNLDVYSRLEFVQKLFVNCKRKNRFTIK</sequence>
<dbReference type="InterPro" id="IPR011004">
    <property type="entry name" value="Trimer_LpxA-like_sf"/>
</dbReference>
<proteinExistence type="predicted"/>
<reference evidence="1 2" key="1">
    <citation type="submission" date="2016-10" db="EMBL/GenBank/DDBJ databases">
        <authorList>
            <person name="de Groot N.N."/>
        </authorList>
    </citation>
    <scope>NUCLEOTIDE SEQUENCE [LARGE SCALE GENOMIC DNA]</scope>
    <source>
        <strain evidence="1 2">DSM 11978</strain>
    </source>
</reference>
<dbReference type="OrthoDB" id="76690at2157"/>